<dbReference type="RefSeq" id="WP_232590470.1">
    <property type="nucleotide sequence ID" value="NZ_CP159206.1"/>
</dbReference>
<reference evidence="2" key="1">
    <citation type="submission" date="2024-06" db="EMBL/GenBank/DDBJ databases">
        <title>Genome Sequence of an extremely halophilic archaeon isolated from Permian era halite, Salado Formation, Carlsbad, New Mexico: Halobacterium sp. strain NMX12-1.</title>
        <authorList>
            <person name="Sotoa L."/>
            <person name="DasSarma P."/>
            <person name="Anton B.P."/>
            <person name="Vincze T."/>
            <person name="Verma I."/>
            <person name="Eralp B."/>
            <person name="Powers D.W."/>
            <person name="Dozier B.L."/>
            <person name="Roberts R.J."/>
            <person name="DasSarma S."/>
        </authorList>
    </citation>
    <scope>NUCLEOTIDE SEQUENCE</scope>
    <source>
        <strain evidence="2">NMX12-1</strain>
        <plasmid evidence="2">pNMX12-1_119</plasmid>
    </source>
</reference>
<evidence type="ECO:0000256" key="1">
    <source>
        <dbReference type="SAM" id="Phobius"/>
    </source>
</evidence>
<accession>A0AAU8CH84</accession>
<geneLocation type="plasmid" evidence="2">
    <name>pNMX12-1_119</name>
</geneLocation>
<dbReference type="KEGG" id="hanx:ABSL23_17220"/>
<dbReference type="InterPro" id="IPR058309">
    <property type="entry name" value="DUF7996"/>
</dbReference>
<dbReference type="GeneID" id="91110927"/>
<keyword evidence="1" id="KW-1133">Transmembrane helix</keyword>
<feature type="transmembrane region" description="Helical" evidence="1">
    <location>
        <begin position="38"/>
        <end position="56"/>
    </location>
</feature>
<keyword evidence="1" id="KW-0472">Membrane</keyword>
<dbReference type="EMBL" id="CP159206">
    <property type="protein sequence ID" value="XCF18306.1"/>
    <property type="molecule type" value="Genomic_DNA"/>
</dbReference>
<name>A0AAU8CH84_9EURY</name>
<dbReference type="Pfam" id="PF25959">
    <property type="entry name" value="DUF7996"/>
    <property type="match status" value="1"/>
</dbReference>
<proteinExistence type="predicted"/>
<evidence type="ECO:0000313" key="2">
    <source>
        <dbReference type="EMBL" id="XCF18306.1"/>
    </source>
</evidence>
<keyword evidence="2" id="KW-0614">Plasmid</keyword>
<organism evidence="2">
    <name type="scientific">Halobacterium sp. NMX12-1</name>
    <dbReference type="NCBI Taxonomy" id="3166650"/>
    <lineage>
        <taxon>Archaea</taxon>
        <taxon>Methanobacteriati</taxon>
        <taxon>Methanobacteriota</taxon>
        <taxon>Stenosarchaea group</taxon>
        <taxon>Halobacteria</taxon>
        <taxon>Halobacteriales</taxon>
        <taxon>Halobacteriaceae</taxon>
        <taxon>Halobacterium</taxon>
    </lineage>
</organism>
<gene>
    <name evidence="2" type="ORF">ABSL23_17220</name>
</gene>
<keyword evidence="1" id="KW-0812">Transmembrane</keyword>
<dbReference type="AlphaFoldDB" id="A0AAU8CH84"/>
<sequence>MDLDDRVVFGAIVFAGVAIPGVASYFLSEIGADTLGQIVWAAGYGGMILFVWYHWLRPMDMQGA</sequence>
<protein>
    <submittedName>
        <fullName evidence="2">Uncharacterized protein</fullName>
    </submittedName>
</protein>
<feature type="transmembrane region" description="Helical" evidence="1">
    <location>
        <begin position="7"/>
        <end position="26"/>
    </location>
</feature>